<dbReference type="GO" id="GO:0006777">
    <property type="term" value="P:Mo-molybdopterin cofactor biosynthetic process"/>
    <property type="evidence" value="ECO:0007669"/>
    <property type="project" value="InterPro"/>
</dbReference>
<dbReference type="Proteomes" id="UP000006316">
    <property type="component" value="Unassembled WGS sequence"/>
</dbReference>
<comment type="caution">
    <text evidence="2">The sequence shown here is derived from an EMBL/GenBank/DDBJ whole genome shotgun (WGS) entry which is preliminary data.</text>
</comment>
<dbReference type="GO" id="GO:0005525">
    <property type="term" value="F:GTP binding"/>
    <property type="evidence" value="ECO:0007669"/>
    <property type="project" value="InterPro"/>
</dbReference>
<dbReference type="Gene3D" id="3.40.50.300">
    <property type="entry name" value="P-loop containing nucleotide triphosphate hydrolases"/>
    <property type="match status" value="1"/>
</dbReference>
<feature type="domain" description="Molybdopterin-guanine dinucleotide biosynthesis protein B (MobB)" evidence="1">
    <location>
        <begin position="8"/>
        <end position="138"/>
    </location>
</feature>
<dbReference type="eggNOG" id="COG1763">
    <property type="taxonomic scope" value="Bacteria"/>
</dbReference>
<dbReference type="PANTHER" id="PTHR40072:SF1">
    <property type="entry name" value="MOLYBDOPTERIN-GUANINE DINUCLEOTIDE BIOSYNTHESIS ADAPTER PROTEIN"/>
    <property type="match status" value="1"/>
</dbReference>
<evidence type="ECO:0000259" key="1">
    <source>
        <dbReference type="Pfam" id="PF03205"/>
    </source>
</evidence>
<evidence type="ECO:0000313" key="2">
    <source>
        <dbReference type="EMBL" id="EKN65388.1"/>
    </source>
</evidence>
<name>K6DBE3_9BACI</name>
<dbReference type="PATRIC" id="fig|1117379.3.peg.4246"/>
<protein>
    <submittedName>
        <fullName evidence="2">Molybdopterin-guanine dinucleotide biosynthesis protein B</fullName>
    </submittedName>
</protein>
<dbReference type="RefSeq" id="WP_007087089.1">
    <property type="nucleotide sequence ID" value="NZ_AJLS01000134.1"/>
</dbReference>
<dbReference type="InterPro" id="IPR027417">
    <property type="entry name" value="P-loop_NTPase"/>
</dbReference>
<dbReference type="NCBIfam" id="TIGR00176">
    <property type="entry name" value="mobB"/>
    <property type="match status" value="1"/>
</dbReference>
<accession>K6DBE3</accession>
<dbReference type="InterPro" id="IPR004435">
    <property type="entry name" value="MobB_dom"/>
</dbReference>
<dbReference type="AlphaFoldDB" id="K6DBE3"/>
<dbReference type="EMBL" id="AJLS01000134">
    <property type="protein sequence ID" value="EKN65388.1"/>
    <property type="molecule type" value="Genomic_DNA"/>
</dbReference>
<dbReference type="STRING" id="1117379.BABA_20481"/>
<proteinExistence type="predicted"/>
<sequence length="182" mass="20310">MALVRPVIFQVVGYQNSGKTTITSKLIETLTIQGLKTVTIKHHGHGGRPDVAGQKDSTKHLSAGAVASLVEGGGRLILHAEQCEYGLNEQIELMQFFHPDVILVEGYKWEGYPKLLLISDKQDLPLVDQVNNVQAVVYWKEEMNVLIYSKLDVPSFHISDEAAIGWAVEFIEKLVPKMDEKE</sequence>
<dbReference type="SUPFAM" id="SSF52540">
    <property type="entry name" value="P-loop containing nucleoside triphosphate hydrolases"/>
    <property type="match status" value="1"/>
</dbReference>
<dbReference type="OrthoDB" id="9786803at2"/>
<organism evidence="2 3">
    <name type="scientific">Neobacillus bataviensis LMG 21833</name>
    <dbReference type="NCBI Taxonomy" id="1117379"/>
    <lineage>
        <taxon>Bacteria</taxon>
        <taxon>Bacillati</taxon>
        <taxon>Bacillota</taxon>
        <taxon>Bacilli</taxon>
        <taxon>Bacillales</taxon>
        <taxon>Bacillaceae</taxon>
        <taxon>Neobacillus</taxon>
    </lineage>
</organism>
<keyword evidence="3" id="KW-1185">Reference proteome</keyword>
<dbReference type="InterPro" id="IPR052539">
    <property type="entry name" value="MGD_biosynthesis_adapter"/>
</dbReference>
<dbReference type="PANTHER" id="PTHR40072">
    <property type="entry name" value="MOLYBDOPTERIN-GUANINE DINUCLEOTIDE BIOSYNTHESIS ADAPTER PROTEIN-RELATED"/>
    <property type="match status" value="1"/>
</dbReference>
<evidence type="ECO:0000313" key="3">
    <source>
        <dbReference type="Proteomes" id="UP000006316"/>
    </source>
</evidence>
<gene>
    <name evidence="2" type="primary">mobD</name>
    <name evidence="2" type="ORF">BABA_20481</name>
</gene>
<dbReference type="CDD" id="cd03116">
    <property type="entry name" value="MobB"/>
    <property type="match status" value="1"/>
</dbReference>
<reference evidence="2 3" key="1">
    <citation type="journal article" date="2012" name="Front. Microbiol.">
        <title>Redundancy and modularity in membrane-associated dissimilatory nitrate reduction in Bacillus.</title>
        <authorList>
            <person name="Heylen K."/>
            <person name="Keltjens J."/>
        </authorList>
    </citation>
    <scope>NUCLEOTIDE SEQUENCE [LARGE SCALE GENOMIC DNA]</scope>
    <source>
        <strain evidence="3">LMG 21833T</strain>
    </source>
</reference>
<dbReference type="Pfam" id="PF03205">
    <property type="entry name" value="MobB"/>
    <property type="match status" value="1"/>
</dbReference>